<evidence type="ECO:0000313" key="10">
    <source>
        <dbReference type="EMBL" id="MDX5931592.1"/>
    </source>
</evidence>
<evidence type="ECO:0000256" key="3">
    <source>
        <dbReference type="ARBA" id="ARBA00023015"/>
    </source>
</evidence>
<reference evidence="10 11" key="1">
    <citation type="submission" date="2023-11" db="EMBL/GenBank/DDBJ databases">
        <title>MicrobeMod: A computational toolkit for identifying prokaryotic methylation and restriction-modification with nanopore sequencing.</title>
        <authorList>
            <person name="Crits-Christoph A."/>
            <person name="Kang S.C."/>
            <person name="Lee H."/>
            <person name="Ostrov N."/>
        </authorList>
    </citation>
    <scope>NUCLEOTIDE SEQUENCE [LARGE SCALE GENOMIC DNA]</scope>
    <source>
        <strain evidence="10 11">DSMZ 700</strain>
    </source>
</reference>
<dbReference type="Gene3D" id="3.40.50.2300">
    <property type="match status" value="1"/>
</dbReference>
<keyword evidence="2" id="KW-0902">Two-component regulatory system</keyword>
<evidence type="ECO:0000259" key="9">
    <source>
        <dbReference type="PROSITE" id="PS51755"/>
    </source>
</evidence>
<evidence type="ECO:0000313" key="11">
    <source>
        <dbReference type="Proteomes" id="UP001279553"/>
    </source>
</evidence>
<feature type="domain" description="Response regulatory" evidence="8">
    <location>
        <begin position="15"/>
        <end position="128"/>
    </location>
</feature>
<dbReference type="GO" id="GO:0000156">
    <property type="term" value="F:phosphorelay response regulator activity"/>
    <property type="evidence" value="ECO:0007669"/>
    <property type="project" value="TreeGrafter"/>
</dbReference>
<name>A0AAW9DSG1_ACIAO</name>
<keyword evidence="11" id="KW-1185">Reference proteome</keyword>
<accession>A0AAW9DSG1</accession>
<keyword evidence="1 6" id="KW-0597">Phosphoprotein</keyword>
<dbReference type="GO" id="GO:0000976">
    <property type="term" value="F:transcription cis-regulatory region binding"/>
    <property type="evidence" value="ECO:0007669"/>
    <property type="project" value="TreeGrafter"/>
</dbReference>
<dbReference type="SMART" id="SM00448">
    <property type="entry name" value="REC"/>
    <property type="match status" value="1"/>
</dbReference>
<dbReference type="AlphaFoldDB" id="A0AAW9DSG1"/>
<dbReference type="InterPro" id="IPR001867">
    <property type="entry name" value="OmpR/PhoB-type_DNA-bd"/>
</dbReference>
<dbReference type="GO" id="GO:0032993">
    <property type="term" value="C:protein-DNA complex"/>
    <property type="evidence" value="ECO:0007669"/>
    <property type="project" value="TreeGrafter"/>
</dbReference>
<dbReference type="PANTHER" id="PTHR48111:SF4">
    <property type="entry name" value="DNA-BINDING DUAL TRANSCRIPTIONAL REGULATOR OMPR"/>
    <property type="match status" value="1"/>
</dbReference>
<feature type="modified residue" description="4-aspartylphosphate" evidence="6">
    <location>
        <position position="64"/>
    </location>
</feature>
<dbReference type="SMART" id="SM00862">
    <property type="entry name" value="Trans_reg_C"/>
    <property type="match status" value="1"/>
</dbReference>
<dbReference type="EMBL" id="JAWXYB010000018">
    <property type="protein sequence ID" value="MDX5931592.1"/>
    <property type="molecule type" value="Genomic_DNA"/>
</dbReference>
<feature type="DNA-binding region" description="OmpR/PhoB-type" evidence="7">
    <location>
        <begin position="142"/>
        <end position="241"/>
    </location>
</feature>
<dbReference type="GO" id="GO:0005829">
    <property type="term" value="C:cytosol"/>
    <property type="evidence" value="ECO:0007669"/>
    <property type="project" value="TreeGrafter"/>
</dbReference>
<evidence type="ECO:0000256" key="7">
    <source>
        <dbReference type="PROSITE-ProRule" id="PRU01091"/>
    </source>
</evidence>
<keyword evidence="4 7" id="KW-0238">DNA-binding</keyword>
<sequence>MSAQITPAPEPVTDTILLIDDDARLRTLVEDHLTEFGLKVVALPDGRKMVETLKTNQIDLVILDLGLPFEDGLSLCRKIRADSTVPILILTARGDEVDRVLGLEMGADDYLAKPFSPRELIARIKAILRRARIVAAPARKEVENVSFGPFTFDFQHQKLFRDGHIVGITSGEAKLLGILVSHAGQALSRQQIMVLSRGRSYGPYDRTIDVQISKLRKTIEADPADPQFIQTVWGEGYVFYTDMP</sequence>
<evidence type="ECO:0000256" key="1">
    <source>
        <dbReference type="ARBA" id="ARBA00022553"/>
    </source>
</evidence>
<dbReference type="InterPro" id="IPR036388">
    <property type="entry name" value="WH-like_DNA-bd_sf"/>
</dbReference>
<dbReference type="PANTHER" id="PTHR48111">
    <property type="entry name" value="REGULATOR OF RPOS"/>
    <property type="match status" value="1"/>
</dbReference>
<evidence type="ECO:0000256" key="4">
    <source>
        <dbReference type="ARBA" id="ARBA00023125"/>
    </source>
</evidence>
<organism evidence="10 11">
    <name type="scientific">Acidiphilium acidophilum</name>
    <name type="common">Thiobacillus acidophilus</name>
    <dbReference type="NCBI Taxonomy" id="76588"/>
    <lineage>
        <taxon>Bacteria</taxon>
        <taxon>Pseudomonadati</taxon>
        <taxon>Pseudomonadota</taxon>
        <taxon>Alphaproteobacteria</taxon>
        <taxon>Acetobacterales</taxon>
        <taxon>Acidocellaceae</taxon>
        <taxon>Acidiphilium</taxon>
    </lineage>
</organism>
<dbReference type="PROSITE" id="PS51755">
    <property type="entry name" value="OMPR_PHOB"/>
    <property type="match status" value="1"/>
</dbReference>
<dbReference type="InterPro" id="IPR039420">
    <property type="entry name" value="WalR-like"/>
</dbReference>
<dbReference type="PROSITE" id="PS50110">
    <property type="entry name" value="RESPONSE_REGULATORY"/>
    <property type="match status" value="1"/>
</dbReference>
<dbReference type="RefSeq" id="WP_319614495.1">
    <property type="nucleotide sequence ID" value="NZ_JAWXYB010000018.1"/>
</dbReference>
<dbReference type="InterPro" id="IPR011006">
    <property type="entry name" value="CheY-like_superfamily"/>
</dbReference>
<comment type="caution">
    <text evidence="10">The sequence shown here is derived from an EMBL/GenBank/DDBJ whole genome shotgun (WGS) entry which is preliminary data.</text>
</comment>
<evidence type="ECO:0000259" key="8">
    <source>
        <dbReference type="PROSITE" id="PS50110"/>
    </source>
</evidence>
<dbReference type="CDD" id="cd00383">
    <property type="entry name" value="trans_reg_C"/>
    <property type="match status" value="1"/>
</dbReference>
<evidence type="ECO:0000256" key="6">
    <source>
        <dbReference type="PROSITE-ProRule" id="PRU00169"/>
    </source>
</evidence>
<dbReference type="SUPFAM" id="SSF46894">
    <property type="entry name" value="C-terminal effector domain of the bipartite response regulators"/>
    <property type="match status" value="1"/>
</dbReference>
<proteinExistence type="predicted"/>
<dbReference type="Proteomes" id="UP001279553">
    <property type="component" value="Unassembled WGS sequence"/>
</dbReference>
<protein>
    <submittedName>
        <fullName evidence="10">Response regulator</fullName>
    </submittedName>
</protein>
<gene>
    <name evidence="10" type="ORF">SIL87_12525</name>
</gene>
<evidence type="ECO:0000256" key="2">
    <source>
        <dbReference type="ARBA" id="ARBA00023012"/>
    </source>
</evidence>
<keyword evidence="5" id="KW-0804">Transcription</keyword>
<dbReference type="InterPro" id="IPR001789">
    <property type="entry name" value="Sig_transdc_resp-reg_receiver"/>
</dbReference>
<dbReference type="InterPro" id="IPR016032">
    <property type="entry name" value="Sig_transdc_resp-reg_C-effctor"/>
</dbReference>
<dbReference type="GO" id="GO:0006355">
    <property type="term" value="P:regulation of DNA-templated transcription"/>
    <property type="evidence" value="ECO:0007669"/>
    <property type="project" value="InterPro"/>
</dbReference>
<dbReference type="Gene3D" id="1.10.10.10">
    <property type="entry name" value="Winged helix-like DNA-binding domain superfamily/Winged helix DNA-binding domain"/>
    <property type="match status" value="1"/>
</dbReference>
<evidence type="ECO:0000256" key="5">
    <source>
        <dbReference type="ARBA" id="ARBA00023163"/>
    </source>
</evidence>
<keyword evidence="3" id="KW-0805">Transcription regulation</keyword>
<dbReference type="Pfam" id="PF00486">
    <property type="entry name" value="Trans_reg_C"/>
    <property type="match status" value="1"/>
</dbReference>
<dbReference type="SUPFAM" id="SSF52172">
    <property type="entry name" value="CheY-like"/>
    <property type="match status" value="1"/>
</dbReference>
<feature type="domain" description="OmpR/PhoB-type" evidence="9">
    <location>
        <begin position="142"/>
        <end position="241"/>
    </location>
</feature>
<dbReference type="Gene3D" id="6.10.250.690">
    <property type="match status" value="1"/>
</dbReference>
<dbReference type="Pfam" id="PF00072">
    <property type="entry name" value="Response_reg"/>
    <property type="match status" value="1"/>
</dbReference>